<evidence type="ECO:0000256" key="8">
    <source>
        <dbReference type="ARBA" id="ARBA00022723"/>
    </source>
</evidence>
<proteinExistence type="predicted"/>
<name>A0A9Q1FGK5_SYNKA</name>
<evidence type="ECO:0000256" key="1">
    <source>
        <dbReference type="ARBA" id="ARBA00000900"/>
    </source>
</evidence>
<dbReference type="InterPro" id="IPR039571">
    <property type="entry name" value="RNF126_RING-H2"/>
</dbReference>
<keyword evidence="11" id="KW-0862">Zinc</keyword>
<dbReference type="PANTHER" id="PTHR15710:SF21">
    <property type="entry name" value="E3 UBIQUITIN-PROTEIN LIGASE RNF126"/>
    <property type="match status" value="1"/>
</dbReference>
<feature type="domain" description="RING-type" evidence="15">
    <location>
        <begin position="226"/>
        <end position="267"/>
    </location>
</feature>
<feature type="compositionally biased region" description="Basic and acidic residues" evidence="14">
    <location>
        <begin position="98"/>
        <end position="113"/>
    </location>
</feature>
<evidence type="ECO:0000256" key="5">
    <source>
        <dbReference type="ARBA" id="ARBA00012483"/>
    </source>
</evidence>
<dbReference type="GO" id="GO:0005634">
    <property type="term" value="C:nucleus"/>
    <property type="evidence" value="ECO:0007669"/>
    <property type="project" value="UniProtKB-SubCell"/>
</dbReference>
<evidence type="ECO:0000256" key="13">
    <source>
        <dbReference type="PROSITE-ProRule" id="PRU00175"/>
    </source>
</evidence>
<dbReference type="CDD" id="cd16801">
    <property type="entry name" value="RING-H2_RNF126"/>
    <property type="match status" value="1"/>
</dbReference>
<evidence type="ECO:0000256" key="2">
    <source>
        <dbReference type="ARBA" id="ARBA00004123"/>
    </source>
</evidence>
<feature type="region of interest" description="Disordered" evidence="14">
    <location>
        <begin position="95"/>
        <end position="136"/>
    </location>
</feature>
<dbReference type="GO" id="GO:0061630">
    <property type="term" value="F:ubiquitin protein ligase activity"/>
    <property type="evidence" value="ECO:0007669"/>
    <property type="project" value="UniProtKB-EC"/>
</dbReference>
<feature type="region of interest" description="Disordered" evidence="14">
    <location>
        <begin position="40"/>
        <end position="64"/>
    </location>
</feature>
<dbReference type="Gene3D" id="3.30.40.10">
    <property type="entry name" value="Zinc/RING finger domain, C3HC4 (zinc finger)"/>
    <property type="match status" value="1"/>
</dbReference>
<feature type="region of interest" description="Disordered" evidence="14">
    <location>
        <begin position="274"/>
        <end position="311"/>
    </location>
</feature>
<evidence type="ECO:0000256" key="7">
    <source>
        <dbReference type="ARBA" id="ARBA00022679"/>
    </source>
</evidence>
<keyword evidence="8" id="KW-0479">Metal-binding</keyword>
<dbReference type="Pfam" id="PF13639">
    <property type="entry name" value="zf-RING_2"/>
    <property type="match status" value="1"/>
</dbReference>
<dbReference type="PANTHER" id="PTHR15710">
    <property type="entry name" value="E3 UBIQUITIN-PROTEIN LIGASE PRAJA"/>
    <property type="match status" value="1"/>
</dbReference>
<dbReference type="PROSITE" id="PS50089">
    <property type="entry name" value="ZF_RING_2"/>
    <property type="match status" value="1"/>
</dbReference>
<comment type="catalytic activity">
    <reaction evidence="1">
        <text>S-ubiquitinyl-[E2 ubiquitin-conjugating enzyme]-L-cysteine + [acceptor protein]-L-lysine = [E2 ubiquitin-conjugating enzyme]-L-cysteine + N(6)-ubiquitinyl-[acceptor protein]-L-lysine.</text>
        <dbReference type="EC" id="2.3.2.27"/>
    </reaction>
</comment>
<comment type="pathway">
    <text evidence="4">Protein modification; protein ubiquitination.</text>
</comment>
<dbReference type="SUPFAM" id="SSF57850">
    <property type="entry name" value="RING/U-box"/>
    <property type="match status" value="1"/>
</dbReference>
<dbReference type="Pfam" id="PF14369">
    <property type="entry name" value="Zn_ribbon_19"/>
    <property type="match status" value="1"/>
</dbReference>
<dbReference type="SMART" id="SM00184">
    <property type="entry name" value="RING"/>
    <property type="match status" value="1"/>
</dbReference>
<evidence type="ECO:0000259" key="15">
    <source>
        <dbReference type="PROSITE" id="PS50089"/>
    </source>
</evidence>
<evidence type="ECO:0000256" key="10">
    <source>
        <dbReference type="ARBA" id="ARBA00022786"/>
    </source>
</evidence>
<evidence type="ECO:0000256" key="4">
    <source>
        <dbReference type="ARBA" id="ARBA00004906"/>
    </source>
</evidence>
<dbReference type="GO" id="GO:0005737">
    <property type="term" value="C:cytoplasm"/>
    <property type="evidence" value="ECO:0007669"/>
    <property type="project" value="UniProtKB-SubCell"/>
</dbReference>
<evidence type="ECO:0000313" key="17">
    <source>
        <dbReference type="Proteomes" id="UP001152622"/>
    </source>
</evidence>
<evidence type="ECO:0000256" key="14">
    <source>
        <dbReference type="SAM" id="MobiDB-lite"/>
    </source>
</evidence>
<reference evidence="16" key="1">
    <citation type="journal article" date="2023" name="Science">
        <title>Genome structures resolve the early diversification of teleost fishes.</title>
        <authorList>
            <person name="Parey E."/>
            <person name="Louis A."/>
            <person name="Montfort J."/>
            <person name="Bouchez O."/>
            <person name="Roques C."/>
            <person name="Iampietro C."/>
            <person name="Lluch J."/>
            <person name="Castinel A."/>
            <person name="Donnadieu C."/>
            <person name="Desvignes T."/>
            <person name="Floi Bucao C."/>
            <person name="Jouanno E."/>
            <person name="Wen M."/>
            <person name="Mejri S."/>
            <person name="Dirks R."/>
            <person name="Jansen H."/>
            <person name="Henkel C."/>
            <person name="Chen W.J."/>
            <person name="Zahm M."/>
            <person name="Cabau C."/>
            <person name="Klopp C."/>
            <person name="Thompson A.W."/>
            <person name="Robinson-Rechavi M."/>
            <person name="Braasch I."/>
            <person name="Lecointre G."/>
            <person name="Bobe J."/>
            <person name="Postlethwait J.H."/>
            <person name="Berthelot C."/>
            <person name="Roest Crollius H."/>
            <person name="Guiguen Y."/>
        </authorList>
    </citation>
    <scope>NUCLEOTIDE SEQUENCE</scope>
    <source>
        <strain evidence="16">WJC10195</strain>
    </source>
</reference>
<evidence type="ECO:0000256" key="12">
    <source>
        <dbReference type="ARBA" id="ARBA00023242"/>
    </source>
</evidence>
<dbReference type="Proteomes" id="UP001152622">
    <property type="component" value="Chromosome 6"/>
</dbReference>
<keyword evidence="17" id="KW-1185">Reference proteome</keyword>
<sequence>MAEAPPRPSRFFCHRCSAEISPLLPDYTCPRCQSGFIEELPENRSTENDSTSTPSTSSTHSRQPFENVEQHLFAFPPGYGQFALGIFDESFDFGLPQEDNRETENRREREQAYRQRYSARQPRGRHVPRRQAGRHDGVPTLEGIIQQLVNGIIAPTAMSNIGMGPWGMLHSNPMDYAWGANGLDAIITQLLNQFENTGPPPADKEKIKSLPTVQITEEHVGSSLECPVCKEDYSVGEKVRQLPCNHLFHNDCIVPWLEQHDTCPVCRKSLSGQNTATDPPGLSGINFSPSSSSSSSSPSSSPSNENTANNS</sequence>
<evidence type="ECO:0000256" key="6">
    <source>
        <dbReference type="ARBA" id="ARBA00022490"/>
    </source>
</evidence>
<evidence type="ECO:0000256" key="11">
    <source>
        <dbReference type="ARBA" id="ARBA00022833"/>
    </source>
</evidence>
<protein>
    <recommendedName>
        <fullName evidence="5">RING-type E3 ubiquitin transferase</fullName>
        <ecNumber evidence="5">2.3.2.27</ecNumber>
    </recommendedName>
</protein>
<feature type="compositionally biased region" description="Basic residues" evidence="14">
    <location>
        <begin position="122"/>
        <end position="132"/>
    </location>
</feature>
<dbReference type="OrthoDB" id="8062037at2759"/>
<evidence type="ECO:0000256" key="9">
    <source>
        <dbReference type="ARBA" id="ARBA00022771"/>
    </source>
</evidence>
<comment type="subcellular location">
    <subcellularLocation>
        <location evidence="3">Cytoplasm</location>
    </subcellularLocation>
    <subcellularLocation>
        <location evidence="2">Nucleus</location>
    </subcellularLocation>
</comment>
<dbReference type="AlphaFoldDB" id="A0A9Q1FGK5"/>
<comment type="caution">
    <text evidence="16">The sequence shown here is derived from an EMBL/GenBank/DDBJ whole genome shotgun (WGS) entry which is preliminary data.</text>
</comment>
<dbReference type="InterPro" id="IPR001841">
    <property type="entry name" value="Znf_RING"/>
</dbReference>
<dbReference type="EMBL" id="JAINUF010000006">
    <property type="protein sequence ID" value="KAJ8357737.1"/>
    <property type="molecule type" value="Genomic_DNA"/>
</dbReference>
<keyword evidence="12" id="KW-0539">Nucleus</keyword>
<feature type="compositionally biased region" description="Low complexity" evidence="14">
    <location>
        <begin position="288"/>
        <end position="303"/>
    </location>
</feature>
<dbReference type="EC" id="2.3.2.27" evidence="5"/>
<gene>
    <name evidence="16" type="ORF">SKAU_G00205310</name>
</gene>
<organism evidence="16 17">
    <name type="scientific">Synaphobranchus kaupii</name>
    <name type="common">Kaup's arrowtooth eel</name>
    <dbReference type="NCBI Taxonomy" id="118154"/>
    <lineage>
        <taxon>Eukaryota</taxon>
        <taxon>Metazoa</taxon>
        <taxon>Chordata</taxon>
        <taxon>Craniata</taxon>
        <taxon>Vertebrata</taxon>
        <taxon>Euteleostomi</taxon>
        <taxon>Actinopterygii</taxon>
        <taxon>Neopterygii</taxon>
        <taxon>Teleostei</taxon>
        <taxon>Anguilliformes</taxon>
        <taxon>Synaphobranchidae</taxon>
        <taxon>Synaphobranchus</taxon>
    </lineage>
</organism>
<accession>A0A9Q1FGK5</accession>
<dbReference type="GO" id="GO:0000209">
    <property type="term" value="P:protein polyubiquitination"/>
    <property type="evidence" value="ECO:0007669"/>
    <property type="project" value="UniProtKB-ARBA"/>
</dbReference>
<keyword evidence="6" id="KW-0963">Cytoplasm</keyword>
<dbReference type="FunFam" id="3.30.40.10:FF:000069">
    <property type="entry name" value="E3 ubiquitin-protein ligase RNF115"/>
    <property type="match status" value="1"/>
</dbReference>
<feature type="compositionally biased region" description="Low complexity" evidence="14">
    <location>
        <begin position="48"/>
        <end position="61"/>
    </location>
</feature>
<dbReference type="InterPro" id="IPR039525">
    <property type="entry name" value="RNF126-like_zinc-ribbon"/>
</dbReference>
<dbReference type="GO" id="GO:0008270">
    <property type="term" value="F:zinc ion binding"/>
    <property type="evidence" value="ECO:0007669"/>
    <property type="project" value="UniProtKB-KW"/>
</dbReference>
<keyword evidence="10" id="KW-0833">Ubl conjugation pathway</keyword>
<evidence type="ECO:0000256" key="3">
    <source>
        <dbReference type="ARBA" id="ARBA00004496"/>
    </source>
</evidence>
<dbReference type="InterPro" id="IPR013083">
    <property type="entry name" value="Znf_RING/FYVE/PHD"/>
</dbReference>
<evidence type="ECO:0000313" key="16">
    <source>
        <dbReference type="EMBL" id="KAJ8357737.1"/>
    </source>
</evidence>
<keyword evidence="9 13" id="KW-0863">Zinc-finger</keyword>
<keyword evidence="7" id="KW-0808">Transferase</keyword>